<keyword evidence="3" id="KW-1185">Reference proteome</keyword>
<feature type="compositionally biased region" description="Low complexity" evidence="1">
    <location>
        <begin position="16"/>
        <end position="25"/>
    </location>
</feature>
<dbReference type="EMBL" id="CCKQ01019343">
    <property type="protein sequence ID" value="CDW91362.1"/>
    <property type="molecule type" value="Genomic_DNA"/>
</dbReference>
<evidence type="ECO:0000313" key="3">
    <source>
        <dbReference type="Proteomes" id="UP000039865"/>
    </source>
</evidence>
<feature type="region of interest" description="Disordered" evidence="1">
    <location>
        <begin position="76"/>
        <end position="227"/>
    </location>
</feature>
<feature type="compositionally biased region" description="Basic and acidic residues" evidence="1">
    <location>
        <begin position="99"/>
        <end position="123"/>
    </location>
</feature>
<gene>
    <name evidence="2" type="primary">Contig12998.g13860</name>
    <name evidence="2" type="ORF">STYLEM_20517</name>
</gene>
<evidence type="ECO:0000313" key="2">
    <source>
        <dbReference type="EMBL" id="CDW91362.1"/>
    </source>
</evidence>
<dbReference type="InParanoid" id="A0A078BDX1"/>
<feature type="compositionally biased region" description="Basic and acidic residues" evidence="1">
    <location>
        <begin position="165"/>
        <end position="225"/>
    </location>
</feature>
<feature type="region of interest" description="Disordered" evidence="1">
    <location>
        <begin position="1"/>
        <end position="39"/>
    </location>
</feature>
<proteinExistence type="predicted"/>
<sequence length="294" mass="33509">MQKKQGGGKDQRPKTPRAQPQQQQPNEPDEAFKKQFEAQTNEELQKMIIELENQEKSVMQKNKDIRAENNLLRAILIDDLNVTISSHDVQKKEKKDRKEKKNKDKGGDKGDSKHQQEEEKKGNEANQPQEKQHNNKQKKNKQPKDTNNTQGGPKDNTQHQGSDIRQVHIEKQDKGGKQKKQKGGEQAEKHYVKKGQQESSHKEETKEGDHKEEKGQKAQPKKKEFVPACFKETSGNADVDKAKADLLEAYLVNQIPQIEAALEKASALTHEGQLDKVIEACKNRIERLQLSAPQ</sequence>
<dbReference type="AlphaFoldDB" id="A0A078BDX1"/>
<evidence type="ECO:0000256" key="1">
    <source>
        <dbReference type="SAM" id="MobiDB-lite"/>
    </source>
</evidence>
<organism evidence="2 3">
    <name type="scientific">Stylonychia lemnae</name>
    <name type="common">Ciliate</name>
    <dbReference type="NCBI Taxonomy" id="5949"/>
    <lineage>
        <taxon>Eukaryota</taxon>
        <taxon>Sar</taxon>
        <taxon>Alveolata</taxon>
        <taxon>Ciliophora</taxon>
        <taxon>Intramacronucleata</taxon>
        <taxon>Spirotrichea</taxon>
        <taxon>Stichotrichia</taxon>
        <taxon>Sporadotrichida</taxon>
        <taxon>Oxytrichidae</taxon>
        <taxon>Stylonychinae</taxon>
        <taxon>Stylonychia</taxon>
    </lineage>
</organism>
<protein>
    <submittedName>
        <fullName evidence="2">Uncharacterized protein</fullName>
    </submittedName>
</protein>
<accession>A0A078BDX1</accession>
<name>A0A078BDX1_STYLE</name>
<dbReference type="Proteomes" id="UP000039865">
    <property type="component" value="Unassembled WGS sequence"/>
</dbReference>
<reference evidence="2 3" key="1">
    <citation type="submission" date="2014-06" db="EMBL/GenBank/DDBJ databases">
        <authorList>
            <person name="Swart Estienne"/>
        </authorList>
    </citation>
    <scope>NUCLEOTIDE SEQUENCE [LARGE SCALE GENOMIC DNA]</scope>
    <source>
        <strain evidence="2 3">130c</strain>
    </source>
</reference>